<sequence>MLPGNNCYTTIPNKIDKCAICKSDVMRGEDMVVERKTIHKNCFKCGYCGCTLQLGRCAIDHSLSRYGLIYFCGEHMLLGPGERLLSWTKLENLQERSECKLQYAIEDIRSMVHVIVAAQRQSVRTSITKWEEMSGACGLVNNSSIIAMQGPPELNLSNSSSVESSASSPSTDECNQPQIAANKCSDGPRKPKRSFLPLSLSMDDVSGRQRRIQQAKSMLLRKNSISSPHLCKTNQHFRFPNRRILSILRVQSERTHQEHQRDPTNEQNFNSKLVIGLAQEEMQAKLHWLFTNTPSTASGVSSRRQSPCSSKSLAVAGKAQVEEIKKKENKKYGRSWSTLFSGRKRNQSTSSAKVDGSELAIEVPKKGFFQSGRRQSLAPTLTYSITPSSPVPPSNTYKEQRRRRKSEAIPTSNKLISLFTASNSKTTTQETPTSKRRFHFRSSSRSYKPAEKAATTSEAANSTNFMNSPVMMLKNAIFPLKRADTSPEETARKPSTSSFNSLATQWDEENSLKNRSRSMSNAIGRLANEKTVLVQD</sequence>
<evidence type="ECO:0000313" key="7">
    <source>
        <dbReference type="Proteomes" id="UP000887574"/>
    </source>
</evidence>
<accession>A0A915DXJ6</accession>
<dbReference type="GO" id="GO:0046872">
    <property type="term" value="F:metal ion binding"/>
    <property type="evidence" value="ECO:0007669"/>
    <property type="project" value="UniProtKB-KW"/>
</dbReference>
<feature type="compositionally biased region" description="Low complexity" evidence="5">
    <location>
        <begin position="443"/>
        <end position="459"/>
    </location>
</feature>
<evidence type="ECO:0000256" key="3">
    <source>
        <dbReference type="ARBA" id="ARBA00023038"/>
    </source>
</evidence>
<keyword evidence="2 4" id="KW-0862">Zinc</keyword>
<feature type="compositionally biased region" description="Low complexity" evidence="5">
    <location>
        <begin position="156"/>
        <end position="170"/>
    </location>
</feature>
<keyword evidence="3 4" id="KW-0440">LIM domain</keyword>
<evidence type="ECO:0000256" key="5">
    <source>
        <dbReference type="SAM" id="MobiDB-lite"/>
    </source>
</evidence>
<evidence type="ECO:0000259" key="6">
    <source>
        <dbReference type="PROSITE" id="PS50023"/>
    </source>
</evidence>
<feature type="domain" description="LIM zinc-binding" evidence="6">
    <location>
        <begin position="16"/>
        <end position="82"/>
    </location>
</feature>
<evidence type="ECO:0000256" key="2">
    <source>
        <dbReference type="ARBA" id="ARBA00022833"/>
    </source>
</evidence>
<evidence type="ECO:0000313" key="8">
    <source>
        <dbReference type="WBParaSite" id="jg24235"/>
    </source>
</evidence>
<dbReference type="WBParaSite" id="jg24235">
    <property type="protein sequence ID" value="jg24235"/>
    <property type="gene ID" value="jg24235"/>
</dbReference>
<name>A0A915DXJ6_9BILA</name>
<dbReference type="InterPro" id="IPR001781">
    <property type="entry name" value="Znf_LIM"/>
</dbReference>
<protein>
    <submittedName>
        <fullName evidence="8">LIM zinc-binding domain-containing protein</fullName>
    </submittedName>
</protein>
<organism evidence="7 8">
    <name type="scientific">Ditylenchus dipsaci</name>
    <dbReference type="NCBI Taxonomy" id="166011"/>
    <lineage>
        <taxon>Eukaryota</taxon>
        <taxon>Metazoa</taxon>
        <taxon>Ecdysozoa</taxon>
        <taxon>Nematoda</taxon>
        <taxon>Chromadorea</taxon>
        <taxon>Rhabditida</taxon>
        <taxon>Tylenchina</taxon>
        <taxon>Tylenchomorpha</taxon>
        <taxon>Sphaerularioidea</taxon>
        <taxon>Anguinidae</taxon>
        <taxon>Anguininae</taxon>
        <taxon>Ditylenchus</taxon>
    </lineage>
</organism>
<dbReference type="Gene3D" id="2.10.110.10">
    <property type="entry name" value="Cysteine Rich Protein"/>
    <property type="match status" value="1"/>
</dbReference>
<dbReference type="AlphaFoldDB" id="A0A915DXJ6"/>
<keyword evidence="1 4" id="KW-0479">Metal-binding</keyword>
<feature type="region of interest" description="Disordered" evidence="5">
    <location>
        <begin position="380"/>
        <end position="459"/>
    </location>
</feature>
<evidence type="ECO:0000256" key="1">
    <source>
        <dbReference type="ARBA" id="ARBA00022723"/>
    </source>
</evidence>
<feature type="compositionally biased region" description="Polar residues" evidence="5">
    <location>
        <begin position="409"/>
        <end position="432"/>
    </location>
</feature>
<dbReference type="Proteomes" id="UP000887574">
    <property type="component" value="Unplaced"/>
</dbReference>
<dbReference type="PROSITE" id="PS50023">
    <property type="entry name" value="LIM_DOMAIN_2"/>
    <property type="match status" value="1"/>
</dbReference>
<feature type="region of interest" description="Disordered" evidence="5">
    <location>
        <begin position="156"/>
        <end position="200"/>
    </location>
</feature>
<keyword evidence="7" id="KW-1185">Reference proteome</keyword>
<evidence type="ECO:0000256" key="4">
    <source>
        <dbReference type="PROSITE-ProRule" id="PRU00125"/>
    </source>
</evidence>
<reference evidence="8" key="1">
    <citation type="submission" date="2022-11" db="UniProtKB">
        <authorList>
            <consortium name="WormBaseParasite"/>
        </authorList>
    </citation>
    <scope>IDENTIFICATION</scope>
</reference>
<feature type="region of interest" description="Disordered" evidence="5">
    <location>
        <begin position="484"/>
        <end position="521"/>
    </location>
</feature>
<proteinExistence type="predicted"/>
<feature type="compositionally biased region" description="Polar residues" evidence="5">
    <location>
        <begin position="493"/>
        <end position="504"/>
    </location>
</feature>